<proteinExistence type="predicted"/>
<dbReference type="PRINTS" id="PR00369">
    <property type="entry name" value="FLAVODOXIN"/>
</dbReference>
<accession>A0ABY5YBN0</accession>
<feature type="transmembrane region" description="Helical" evidence="1">
    <location>
        <begin position="16"/>
        <end position="40"/>
    </location>
</feature>
<protein>
    <submittedName>
        <fullName evidence="3">Flavodoxin domain-containing protein</fullName>
    </submittedName>
</protein>
<dbReference type="PROSITE" id="PS50902">
    <property type="entry name" value="FLAVODOXIN_LIKE"/>
    <property type="match status" value="1"/>
</dbReference>
<feature type="domain" description="Flavodoxin-like" evidence="2">
    <location>
        <begin position="60"/>
        <end position="129"/>
    </location>
</feature>
<dbReference type="EMBL" id="CP104205">
    <property type="protein sequence ID" value="UWX55845.1"/>
    <property type="molecule type" value="Genomic_DNA"/>
</dbReference>
<dbReference type="Gene3D" id="3.40.50.360">
    <property type="match status" value="1"/>
</dbReference>
<sequence>MASELSLNLHTGQGSIGWSLVLLLASASTLFFIYSGFVMWRKRIKNSVKFDNKNADVCSHIILVGSETGTTFGFAKSLESALKKSGKKVLVAQLNDYDVYKNAEHLFILTATYGEGDPPTNAETFWIYW</sequence>
<reference evidence="3" key="1">
    <citation type="submission" date="2022-09" db="EMBL/GenBank/DDBJ databases">
        <title>Maribacter litopenaei sp. nov., isolated from the intestinal tract of the Pacific White Shrimp, Litopenaeus vannamei.</title>
        <authorList>
            <person name="Kim S.Y."/>
            <person name="Hwang C.Y."/>
        </authorList>
    </citation>
    <scope>NUCLEOTIDE SEQUENCE</scope>
    <source>
        <strain evidence="3">HL-LV01</strain>
    </source>
</reference>
<dbReference type="SUPFAM" id="SSF52218">
    <property type="entry name" value="Flavoproteins"/>
    <property type="match status" value="1"/>
</dbReference>
<dbReference type="Pfam" id="PF00258">
    <property type="entry name" value="Flavodoxin_1"/>
    <property type="match status" value="1"/>
</dbReference>
<keyword evidence="1" id="KW-0472">Membrane</keyword>
<name>A0ABY5YBN0_9FLAO</name>
<dbReference type="InterPro" id="IPR001094">
    <property type="entry name" value="Flavdoxin-like"/>
</dbReference>
<evidence type="ECO:0000313" key="3">
    <source>
        <dbReference type="EMBL" id="UWX55845.1"/>
    </source>
</evidence>
<dbReference type="InterPro" id="IPR029039">
    <property type="entry name" value="Flavoprotein-like_sf"/>
</dbReference>
<organism evidence="3 4">
    <name type="scientific">Maribacter litopenaei</name>
    <dbReference type="NCBI Taxonomy" id="2976127"/>
    <lineage>
        <taxon>Bacteria</taxon>
        <taxon>Pseudomonadati</taxon>
        <taxon>Bacteroidota</taxon>
        <taxon>Flavobacteriia</taxon>
        <taxon>Flavobacteriales</taxon>
        <taxon>Flavobacteriaceae</taxon>
        <taxon>Maribacter</taxon>
    </lineage>
</organism>
<keyword evidence="1" id="KW-1133">Transmembrane helix</keyword>
<evidence type="ECO:0000256" key="1">
    <source>
        <dbReference type="SAM" id="Phobius"/>
    </source>
</evidence>
<gene>
    <name evidence="3" type="ORF">NYZ99_05460</name>
</gene>
<keyword evidence="1" id="KW-0812">Transmembrane</keyword>
<keyword evidence="4" id="KW-1185">Reference proteome</keyword>
<dbReference type="RefSeq" id="WP_260574288.1">
    <property type="nucleotide sequence ID" value="NZ_CP104205.1"/>
</dbReference>
<dbReference type="Proteomes" id="UP001059209">
    <property type="component" value="Chromosome"/>
</dbReference>
<evidence type="ECO:0000259" key="2">
    <source>
        <dbReference type="PROSITE" id="PS50902"/>
    </source>
</evidence>
<dbReference type="InterPro" id="IPR008254">
    <property type="entry name" value="Flavodoxin/NO_synth"/>
</dbReference>
<evidence type="ECO:0000313" key="4">
    <source>
        <dbReference type="Proteomes" id="UP001059209"/>
    </source>
</evidence>